<dbReference type="AlphaFoldDB" id="F4FXW3"/>
<proteinExistence type="inferred from homology"/>
<dbReference type="KEGG" id="mcn:Mcup_0050"/>
<dbReference type="PANTHER" id="PTHR11352">
    <property type="entry name" value="PROLIFERATING CELL NUCLEAR ANTIGEN"/>
    <property type="match status" value="1"/>
</dbReference>
<keyword evidence="2 3" id="KW-0238">DNA-binding</keyword>
<dbReference type="EMBL" id="CP002656">
    <property type="protein sequence ID" value="AEB94161.1"/>
    <property type="molecule type" value="Genomic_DNA"/>
</dbReference>
<keyword evidence="6" id="KW-1185">Reference proteome</keyword>
<evidence type="ECO:0000256" key="1">
    <source>
        <dbReference type="ARBA" id="ARBA00022705"/>
    </source>
</evidence>
<comment type="function">
    <text evidence="3">Sliding clamp subunit that acts as a moving platform for DNA processing. Responsible for tethering the catalytic subunit of DNA polymerase and other proteins to DNA during high-speed replication.</text>
</comment>
<dbReference type="GeneID" id="10492247"/>
<keyword evidence="1 3" id="KW-0235">DNA replication</keyword>
<evidence type="ECO:0000313" key="6">
    <source>
        <dbReference type="Proteomes" id="UP000007812"/>
    </source>
</evidence>
<name>F4FXW3_METCR</name>
<dbReference type="PATRIC" id="fig|1006006.8.peg.50"/>
<dbReference type="GO" id="GO:0003677">
    <property type="term" value="F:DNA binding"/>
    <property type="evidence" value="ECO:0007669"/>
    <property type="project" value="UniProtKB-UniRule"/>
</dbReference>
<dbReference type="Pfam" id="PF00705">
    <property type="entry name" value="PCNA_N"/>
    <property type="match status" value="1"/>
</dbReference>
<dbReference type="GO" id="GO:0006272">
    <property type="term" value="P:leading strand elongation"/>
    <property type="evidence" value="ECO:0007669"/>
    <property type="project" value="TreeGrafter"/>
</dbReference>
<dbReference type="GO" id="GO:0006275">
    <property type="term" value="P:regulation of DNA replication"/>
    <property type="evidence" value="ECO:0007669"/>
    <property type="project" value="UniProtKB-UniRule"/>
</dbReference>
<dbReference type="InterPro" id="IPR046938">
    <property type="entry name" value="DNA_clamp_sf"/>
</dbReference>
<accession>F4FXW3</accession>
<dbReference type="InterPro" id="IPR022648">
    <property type="entry name" value="Pr_cel_nuc_antig_N"/>
</dbReference>
<dbReference type="GO" id="GO:0030337">
    <property type="term" value="F:DNA polymerase processivity factor activity"/>
    <property type="evidence" value="ECO:0007669"/>
    <property type="project" value="UniProtKB-UniRule"/>
</dbReference>
<dbReference type="CDD" id="cd00577">
    <property type="entry name" value="PCNA"/>
    <property type="match status" value="1"/>
</dbReference>
<dbReference type="STRING" id="1006006.Mcup_0050"/>
<dbReference type="InterPro" id="IPR000730">
    <property type="entry name" value="Pr_cel_nuc_antig"/>
</dbReference>
<protein>
    <recommendedName>
        <fullName evidence="3">DNA polymerase sliding clamp</fullName>
    </recommendedName>
    <alternativeName>
        <fullName evidence="3">Proliferating cell nuclear antigen homolog</fullName>
        <shortName evidence="3">PCNA</shortName>
    </alternativeName>
</protein>
<dbReference type="eggNOG" id="arCOG00488">
    <property type="taxonomic scope" value="Archaea"/>
</dbReference>
<evidence type="ECO:0000259" key="4">
    <source>
        <dbReference type="Pfam" id="PF00705"/>
    </source>
</evidence>
<gene>
    <name evidence="3" type="primary">pcn</name>
    <name evidence="5" type="ordered locus">Mcup_0050</name>
</gene>
<dbReference type="RefSeq" id="WP_013736663.1">
    <property type="nucleotide sequence ID" value="NC_015435.1"/>
</dbReference>
<dbReference type="Proteomes" id="UP000007812">
    <property type="component" value="Chromosome"/>
</dbReference>
<organism evidence="5 6">
    <name type="scientific">Metallosphaera cuprina (strain Ar-4)</name>
    <dbReference type="NCBI Taxonomy" id="1006006"/>
    <lineage>
        <taxon>Archaea</taxon>
        <taxon>Thermoproteota</taxon>
        <taxon>Thermoprotei</taxon>
        <taxon>Sulfolobales</taxon>
        <taxon>Sulfolobaceae</taxon>
        <taxon>Metallosphaera</taxon>
    </lineage>
</organism>
<comment type="similarity">
    <text evidence="3">Belongs to the PCNA family.</text>
</comment>
<comment type="subunit">
    <text evidence="3">Homotrimer. The subunits circularize to form a toroid; DNA passes through its center. Replication factor C (RFC) is required to load the toroid on the DNA.</text>
</comment>
<feature type="domain" description="Proliferating cell nuclear antigen PCNA N-terminal" evidence="4">
    <location>
        <begin position="14"/>
        <end position="121"/>
    </location>
</feature>
<dbReference type="SUPFAM" id="SSF55979">
    <property type="entry name" value="DNA clamp"/>
    <property type="match status" value="2"/>
</dbReference>
<sequence>MMFRAIYASSKDFYYIISSMSKITDNLPINLTEEGISSKYLTEDKVMMGVVDISKDSLEEYQIEKPMSIELNLNDLKKILSKMKGRSSIEIYEIEDGIRITVRDEKTGTRSNLSLKVEKKEVQSLKEPSVNHSVTAKIDGEIFKAIISEASKIGDEIEIVAENDSIVLKVQETGKGYIATLREGKPLSELMIESLTNVRYGTPVLEKVVNALSFSSEIEFSLGSGVPMKIIAPLEKGASLKFWVAPRL</sequence>
<evidence type="ECO:0000256" key="3">
    <source>
        <dbReference type="HAMAP-Rule" id="MF_00317"/>
    </source>
</evidence>
<dbReference type="HOGENOM" id="CLU_043978_1_0_2"/>
<evidence type="ECO:0000313" key="5">
    <source>
        <dbReference type="EMBL" id="AEB94161.1"/>
    </source>
</evidence>
<dbReference type="HAMAP" id="MF_00317">
    <property type="entry name" value="DNApol_clamp_arch"/>
    <property type="match status" value="1"/>
</dbReference>
<dbReference type="PANTHER" id="PTHR11352:SF0">
    <property type="entry name" value="PROLIFERATING CELL NUCLEAR ANTIGEN"/>
    <property type="match status" value="1"/>
</dbReference>
<evidence type="ECO:0000256" key="2">
    <source>
        <dbReference type="ARBA" id="ARBA00023125"/>
    </source>
</evidence>
<reference evidence="5 6" key="1">
    <citation type="journal article" date="2011" name="J. Bacteriol.">
        <title>Complete genome sequence of Metallosphaera cuprina, a metal sulfide-oxidizing archaeon from a hot spring.</title>
        <authorList>
            <person name="Liu L.J."/>
            <person name="You X.Y."/>
            <person name="Zheng H."/>
            <person name="Wang S."/>
            <person name="Jiang C.Y."/>
            <person name="Liu S.J."/>
        </authorList>
    </citation>
    <scope>NUCLEOTIDE SEQUENCE [LARGE SCALE GENOMIC DNA]</scope>
    <source>
        <strain evidence="5 6">Ar-4</strain>
    </source>
</reference>
<dbReference type="Gene3D" id="3.70.10.10">
    <property type="match status" value="1"/>
</dbReference>